<sequence>MASGAVADSLNASAALQAYLSTHPISTRSAPASQSTTDLDSLKAAVLAGNFTPSRSWEFLRDPCPGSCTNLGTDSSAWPVYSSVSRLSRCNSTMLLDFALYTDVDQSSGHVSIRGCSADLVASLEGLTGNSSCPVPGNTTAVTSLMEISQDNTTVPVGNAADAVAALGELLAYETLIPNRCNETINFAYSGETAVGLYAGSSLHSQNILTTVLVTLMEYIDQNGAPGTLVVQLCDERSARYSLGIMISSSGDLSATQSAVQTWRSDSCVNTVSESNPWVNLTTNSSSLWARHMRARTSDDTCTTVQVVSGDSCATLATECGITADELTTYNPSSTLCSTLTVGEYVCCSEGTLPDNAPSPDADDNCYSYLVEKGDSCDALATTYTLTVAEIESYNNDTWGWMGCDDLLAGEYICLSSGWPPMPAVISNAVCGPQVNGTATVPHGTDLSTLNECPLNACCDIWGQCGITAEFCTPTNSTTGAPGTAANGTNGCISNCGTEIVLGDAPTELFKIGYFEGYDTDRVCMRTMISDIDTSAYTHIHMSFATLNADFSYNISSIESQMDDFILLDGVKRIMTVGGWSFSTDVGTYDIFREAVGSSDNRATLISNTIDFLDTYDLDGIDWDWEYPAEPDIPDIPADSTDDGTNFFLFLMELSLQMEIDVPNKTISTTAPSSYWYMKGIPIMAISEVVDYIVLMAYDLHGQWDYNNTYADPGCPDGSCLRSHVNLTETLSALSMITKAGVASNQVAVGVASYARSFQMVEAGCYGPDCFFTGPDSGAVPGPCTDTAGYISNVELAAIAEEMEVYTYIDDSANSNIMVWNETQWAGYMDDDIKATRFTLYEEYNFLGTADWAIDLIDTSGSSSEGSACEVYIDPSIWDEDEPSVTAIPGCSLIWPPQPLSTTTTITFPAWTTTITYTTVVTETTSASSGADVTALTSHVSYWFPTVITIDPIPTTAIPVWGVNLPNSSTTGTIYLTSSVEPSPFALVYTPTVGGTTVVSSATTTATQTSEVFIWGDYTYTEPGVTETLGGSTTVISGTTLPPVTTTLTPVVYPSTTATTHDTKLNTKTTHWKSGKPASPTATSGCAGCGTGCKLFCDSSCPTCPFGIETDGGGGGDNPDDDDSGCEVTATTKTFTSATTAACPVVTAGTDLYLNADVFDGCAPCAWHFIPLYNDDDDTYEDDWPMLYESTFAWPSIDLKRRGMDSDLPRETGAAITAPPDAMITPGPKIPGTPKAHGGLAKRENKRETITKVGACAIPDGTTVTVPEYTPGISWFNSELAGEIVGTQTSMPRWYHTTTAAGCAVQVTQAAIADLSTDFQYVATLDHACKFPGPRHLVLRC</sequence>
<evidence type="ECO:0000259" key="7">
    <source>
        <dbReference type="PROSITE" id="PS51782"/>
    </source>
</evidence>
<evidence type="ECO:0000256" key="4">
    <source>
        <dbReference type="ARBA" id="ARBA00023026"/>
    </source>
</evidence>
<dbReference type="SUPFAM" id="SSF51445">
    <property type="entry name" value="(Trans)glycosidases"/>
    <property type="match status" value="1"/>
</dbReference>
<comment type="similarity">
    <text evidence="1">Belongs to the glycosyl hydrolase 18 family. Chitinase class V subfamily.</text>
</comment>
<comment type="caution">
    <text evidence="9">The sequence shown here is derived from an EMBL/GenBank/DDBJ whole genome shotgun (WGS) entry which is preliminary data.</text>
</comment>
<dbReference type="PROSITE" id="PS51910">
    <property type="entry name" value="GH18_2"/>
    <property type="match status" value="1"/>
</dbReference>
<keyword evidence="4" id="KW-0843">Virulence</keyword>
<dbReference type="Gene3D" id="3.20.20.80">
    <property type="entry name" value="Glycosidases"/>
    <property type="match status" value="1"/>
</dbReference>
<feature type="domain" description="LysM" evidence="7">
    <location>
        <begin position="367"/>
        <end position="415"/>
    </location>
</feature>
<accession>A0A317VM74</accession>
<dbReference type="VEuPathDB" id="FungiDB:BO70DRAFT_373307"/>
<keyword evidence="9" id="KW-0378">Hydrolase</keyword>
<protein>
    <recommendedName>
        <fullName evidence="2">chitinase</fullName>
        <ecNumber evidence="2">3.2.1.14</ecNumber>
    </recommendedName>
</protein>
<evidence type="ECO:0000256" key="3">
    <source>
        <dbReference type="ARBA" id="ARBA00022669"/>
    </source>
</evidence>
<evidence type="ECO:0000256" key="1">
    <source>
        <dbReference type="ARBA" id="ARBA00008682"/>
    </source>
</evidence>
<feature type="region of interest" description="Disordered" evidence="6">
    <location>
        <begin position="1219"/>
        <end position="1244"/>
    </location>
</feature>
<dbReference type="InterPro" id="IPR053214">
    <property type="entry name" value="LysM12-like"/>
</dbReference>
<dbReference type="InterPro" id="IPR017853">
    <property type="entry name" value="GH"/>
</dbReference>
<dbReference type="OrthoDB" id="73875at2759"/>
<keyword evidence="10" id="KW-1185">Reference proteome</keyword>
<dbReference type="CDD" id="cd02878">
    <property type="entry name" value="GH18_zymocin_alpha"/>
    <property type="match status" value="1"/>
</dbReference>
<dbReference type="EC" id="3.2.1.14" evidence="2"/>
<dbReference type="CDD" id="cd00118">
    <property type="entry name" value="LysM"/>
    <property type="match status" value="1"/>
</dbReference>
<dbReference type="SMART" id="SM00636">
    <property type="entry name" value="Glyco_18"/>
    <property type="match status" value="1"/>
</dbReference>
<name>A0A317VM74_9EURO</name>
<evidence type="ECO:0000259" key="8">
    <source>
        <dbReference type="PROSITE" id="PS51910"/>
    </source>
</evidence>
<dbReference type="InterPro" id="IPR011583">
    <property type="entry name" value="Chitinase_II/V-like_cat"/>
</dbReference>
<evidence type="ECO:0000256" key="5">
    <source>
        <dbReference type="ARBA" id="ARBA00023295"/>
    </source>
</evidence>
<dbReference type="SUPFAM" id="SSF54556">
    <property type="entry name" value="Chitinase insertion domain"/>
    <property type="match status" value="1"/>
</dbReference>
<dbReference type="PROSITE" id="PS51782">
    <property type="entry name" value="LYSM"/>
    <property type="match status" value="2"/>
</dbReference>
<dbReference type="Pfam" id="PF00704">
    <property type="entry name" value="Glyco_hydro_18"/>
    <property type="match status" value="1"/>
</dbReference>
<dbReference type="RefSeq" id="XP_025396654.1">
    <property type="nucleotide sequence ID" value="XM_025544906.1"/>
</dbReference>
<keyword evidence="3" id="KW-0147">Chitin-binding</keyword>
<dbReference type="STRING" id="1448321.A0A317VM74"/>
<dbReference type="GO" id="GO:0008843">
    <property type="term" value="F:endochitinase activity"/>
    <property type="evidence" value="ECO:0007669"/>
    <property type="project" value="UniProtKB-EC"/>
</dbReference>
<gene>
    <name evidence="9" type="ORF">BO70DRAFT_373307</name>
</gene>
<dbReference type="GO" id="GO:0008061">
    <property type="term" value="F:chitin binding"/>
    <property type="evidence" value="ECO:0007669"/>
    <property type="project" value="UniProtKB-KW"/>
</dbReference>
<dbReference type="SUPFAM" id="SSF57016">
    <property type="entry name" value="Plant lectins/antimicrobial peptides"/>
    <property type="match status" value="1"/>
</dbReference>
<evidence type="ECO:0000256" key="2">
    <source>
        <dbReference type="ARBA" id="ARBA00012729"/>
    </source>
</evidence>
<reference evidence="9 10" key="1">
    <citation type="submission" date="2016-12" db="EMBL/GenBank/DDBJ databases">
        <title>The genomes of Aspergillus section Nigri reveals drivers in fungal speciation.</title>
        <authorList>
            <consortium name="DOE Joint Genome Institute"/>
            <person name="Vesth T.C."/>
            <person name="Nybo J."/>
            <person name="Theobald S."/>
            <person name="Brandl J."/>
            <person name="Frisvad J.C."/>
            <person name="Nielsen K.F."/>
            <person name="Lyhne E.K."/>
            <person name="Kogle M.E."/>
            <person name="Kuo A."/>
            <person name="Riley R."/>
            <person name="Clum A."/>
            <person name="Nolan M."/>
            <person name="Lipzen A."/>
            <person name="Salamov A."/>
            <person name="Henrissat B."/>
            <person name="Wiebenga A."/>
            <person name="De Vries R.P."/>
            <person name="Grigoriev I.V."/>
            <person name="Mortensen U.H."/>
            <person name="Andersen M.R."/>
            <person name="Baker S.E."/>
        </authorList>
    </citation>
    <scope>NUCLEOTIDE SEQUENCE [LARGE SCALE GENOMIC DNA]</scope>
    <source>
        <strain evidence="9 10">CBS 117.55</strain>
    </source>
</reference>
<dbReference type="GeneID" id="37067143"/>
<dbReference type="InterPro" id="IPR036861">
    <property type="entry name" value="Endochitinase-like_sf"/>
</dbReference>
<organism evidence="9 10">
    <name type="scientific">Aspergillus heteromorphus CBS 117.55</name>
    <dbReference type="NCBI Taxonomy" id="1448321"/>
    <lineage>
        <taxon>Eukaryota</taxon>
        <taxon>Fungi</taxon>
        <taxon>Dikarya</taxon>
        <taxon>Ascomycota</taxon>
        <taxon>Pezizomycotina</taxon>
        <taxon>Eurotiomycetes</taxon>
        <taxon>Eurotiomycetidae</taxon>
        <taxon>Eurotiales</taxon>
        <taxon>Aspergillaceae</taxon>
        <taxon>Aspergillus</taxon>
        <taxon>Aspergillus subgen. Circumdati</taxon>
    </lineage>
</organism>
<dbReference type="Gene3D" id="3.10.350.10">
    <property type="entry name" value="LysM domain"/>
    <property type="match status" value="2"/>
</dbReference>
<dbReference type="GO" id="GO:0005975">
    <property type="term" value="P:carbohydrate metabolic process"/>
    <property type="evidence" value="ECO:0007669"/>
    <property type="project" value="InterPro"/>
</dbReference>
<dbReference type="Pfam" id="PF01476">
    <property type="entry name" value="LysM"/>
    <property type="match status" value="2"/>
</dbReference>
<dbReference type="EMBL" id="MSFL01000025">
    <property type="protein sequence ID" value="PWY73000.1"/>
    <property type="molecule type" value="Genomic_DNA"/>
</dbReference>
<proteinExistence type="inferred from homology"/>
<dbReference type="Proteomes" id="UP000247233">
    <property type="component" value="Unassembled WGS sequence"/>
</dbReference>
<dbReference type="InterPro" id="IPR018392">
    <property type="entry name" value="LysM"/>
</dbReference>
<evidence type="ECO:0000313" key="10">
    <source>
        <dbReference type="Proteomes" id="UP000247233"/>
    </source>
</evidence>
<dbReference type="InterPro" id="IPR001223">
    <property type="entry name" value="Glyco_hydro18_cat"/>
</dbReference>
<feature type="domain" description="LysM" evidence="7">
    <location>
        <begin position="303"/>
        <end position="348"/>
    </location>
</feature>
<evidence type="ECO:0000256" key="6">
    <source>
        <dbReference type="SAM" id="MobiDB-lite"/>
    </source>
</evidence>
<feature type="domain" description="GH18" evidence="8">
    <location>
        <begin position="509"/>
        <end position="868"/>
    </location>
</feature>
<dbReference type="InterPro" id="IPR036779">
    <property type="entry name" value="LysM_dom_sf"/>
</dbReference>
<dbReference type="SUPFAM" id="SSF54106">
    <property type="entry name" value="LysM domain"/>
    <property type="match status" value="2"/>
</dbReference>
<dbReference type="PANTHER" id="PTHR47700">
    <property type="entry name" value="V CHITINASE, PUTATIVE (AFU_ORTHOLOGUE AFUA_6G13720)-RELATED"/>
    <property type="match status" value="1"/>
</dbReference>
<dbReference type="SMART" id="SM00257">
    <property type="entry name" value="LysM"/>
    <property type="match status" value="2"/>
</dbReference>
<dbReference type="Gene3D" id="3.10.50.10">
    <property type="match status" value="1"/>
</dbReference>
<dbReference type="PANTHER" id="PTHR47700:SF2">
    <property type="entry name" value="CHITINASE"/>
    <property type="match status" value="1"/>
</dbReference>
<dbReference type="InterPro" id="IPR029070">
    <property type="entry name" value="Chitinase_insertion_sf"/>
</dbReference>
<keyword evidence="5" id="KW-0326">Glycosidase</keyword>
<evidence type="ECO:0000313" key="9">
    <source>
        <dbReference type="EMBL" id="PWY73000.1"/>
    </source>
</evidence>